<organism evidence="2 3">
    <name type="scientific">Nostoc minutum NIES-26</name>
    <dbReference type="NCBI Taxonomy" id="1844469"/>
    <lineage>
        <taxon>Bacteria</taxon>
        <taxon>Bacillati</taxon>
        <taxon>Cyanobacteriota</taxon>
        <taxon>Cyanophyceae</taxon>
        <taxon>Nostocales</taxon>
        <taxon>Nostocaceae</taxon>
        <taxon>Nostoc</taxon>
    </lineage>
</organism>
<dbReference type="CDD" id="cd00093">
    <property type="entry name" value="HTH_XRE"/>
    <property type="match status" value="1"/>
</dbReference>
<dbReference type="Proteomes" id="UP000252107">
    <property type="component" value="Unassembled WGS sequence"/>
</dbReference>
<dbReference type="Pfam" id="PF00931">
    <property type="entry name" value="NB-ARC"/>
    <property type="match status" value="1"/>
</dbReference>
<dbReference type="GO" id="GO:0003677">
    <property type="term" value="F:DNA binding"/>
    <property type="evidence" value="ECO:0007669"/>
    <property type="project" value="InterPro"/>
</dbReference>
<protein>
    <recommendedName>
        <fullName evidence="1">HTH cro/C1-type domain-containing protein</fullName>
    </recommendedName>
</protein>
<dbReference type="SUPFAM" id="SSF47413">
    <property type="entry name" value="lambda repressor-like DNA-binding domains"/>
    <property type="match status" value="1"/>
</dbReference>
<evidence type="ECO:0000313" key="2">
    <source>
        <dbReference type="EMBL" id="RCJ31576.1"/>
    </source>
</evidence>
<name>A0A367R502_9NOSO</name>
<reference evidence="2" key="1">
    <citation type="submission" date="2016-04" db="EMBL/GenBank/DDBJ databases">
        <authorList>
            <person name="Tabuchi Yagui T.R."/>
        </authorList>
    </citation>
    <scope>NUCLEOTIDE SEQUENCE [LARGE SCALE GENOMIC DNA]</scope>
    <source>
        <strain evidence="2">NIES-26</strain>
    </source>
</reference>
<dbReference type="SUPFAM" id="SSF52540">
    <property type="entry name" value="P-loop containing nucleoside triphosphate hydrolases"/>
    <property type="match status" value="1"/>
</dbReference>
<comment type="caution">
    <text evidence="2">The sequence shown here is derived from an EMBL/GenBank/DDBJ whole genome shotgun (WGS) entry which is preliminary data.</text>
</comment>
<dbReference type="AlphaFoldDB" id="A0A367R502"/>
<keyword evidence="3" id="KW-1185">Reference proteome</keyword>
<evidence type="ECO:0000259" key="1">
    <source>
        <dbReference type="PROSITE" id="PS50943"/>
    </source>
</evidence>
<accession>A0A367R502</accession>
<dbReference type="EMBL" id="LXQD01000225">
    <property type="protein sequence ID" value="RCJ31576.1"/>
    <property type="molecule type" value="Genomic_DNA"/>
</dbReference>
<dbReference type="InterPro" id="IPR001387">
    <property type="entry name" value="Cro/C1-type_HTH"/>
</dbReference>
<dbReference type="PROSITE" id="PS50943">
    <property type="entry name" value="HTH_CROC1"/>
    <property type="match status" value="1"/>
</dbReference>
<dbReference type="Gene3D" id="3.40.50.300">
    <property type="entry name" value="P-loop containing nucleotide triphosphate hydrolases"/>
    <property type="match status" value="1"/>
</dbReference>
<dbReference type="GO" id="GO:0043531">
    <property type="term" value="F:ADP binding"/>
    <property type="evidence" value="ECO:0007669"/>
    <property type="project" value="InterPro"/>
</dbReference>
<dbReference type="InterPro" id="IPR002182">
    <property type="entry name" value="NB-ARC"/>
</dbReference>
<evidence type="ECO:0000313" key="3">
    <source>
        <dbReference type="Proteomes" id="UP000252107"/>
    </source>
</evidence>
<gene>
    <name evidence="2" type="ORF">A6770_19560</name>
</gene>
<sequence>MLRMSRSLKVRPECLENVRLALKRNGFSSQKSFSEEIGLALATVSKFFTGKAVNYSNFLEICLKLGLDWQAIVELGNAVLPAPAPVKSSLEIVNKRCDWGEAIDVSAFYGRTTELNTLQQWIVDKGSRLVAVLRMGGIGKTALVAHLAQKIQTEFEYVIWRSLRNALSLETLLAELVPFVSALR</sequence>
<feature type="domain" description="HTH cro/C1-type" evidence="1">
    <location>
        <begin position="29"/>
        <end position="72"/>
    </location>
</feature>
<dbReference type="InterPro" id="IPR027417">
    <property type="entry name" value="P-loop_NTPase"/>
</dbReference>
<proteinExistence type="predicted"/>
<dbReference type="InterPro" id="IPR010982">
    <property type="entry name" value="Lambda_DNA-bd_dom_sf"/>
</dbReference>